<dbReference type="STRING" id="1276258.SAPIS_v1c01370"/>
<reference evidence="2 3" key="1">
    <citation type="journal article" date="2014" name="Genome Announc.">
        <title>Complete Genome Sequence of Spiroplasma apis B31T (ATCC 33834), a Bacterium Associated with May Disease of Honeybees (Apis mellifera).</title>
        <authorList>
            <person name="Ku C."/>
            <person name="Lo W.S."/>
            <person name="Chen L.L."/>
            <person name="Kuo C.H."/>
        </authorList>
    </citation>
    <scope>NUCLEOTIDE SEQUENCE [LARGE SCALE GENOMIC DNA]</scope>
    <source>
        <strain evidence="2">B31</strain>
    </source>
</reference>
<keyword evidence="1" id="KW-0472">Membrane</keyword>
<name>V5RHQ4_SPIAP</name>
<accession>V5RHQ4</accession>
<dbReference type="RefSeq" id="WP_023788917.1">
    <property type="nucleotide sequence ID" value="NC_022998.1"/>
</dbReference>
<dbReference type="KEGG" id="sapi:SAPIS_v1c01370"/>
<dbReference type="AlphaFoldDB" id="V5RHQ4"/>
<keyword evidence="1" id="KW-1133">Transmembrane helix</keyword>
<dbReference type="EMBL" id="CP006682">
    <property type="protein sequence ID" value="AHB35983.1"/>
    <property type="molecule type" value="Genomic_DNA"/>
</dbReference>
<evidence type="ECO:0000313" key="2">
    <source>
        <dbReference type="EMBL" id="AHB35983.1"/>
    </source>
</evidence>
<proteinExistence type="predicted"/>
<organism evidence="2 3">
    <name type="scientific">Spiroplasma apis B31</name>
    <dbReference type="NCBI Taxonomy" id="1276258"/>
    <lineage>
        <taxon>Bacteria</taxon>
        <taxon>Bacillati</taxon>
        <taxon>Mycoplasmatota</taxon>
        <taxon>Mollicutes</taxon>
        <taxon>Entomoplasmatales</taxon>
        <taxon>Spiroplasmataceae</taxon>
        <taxon>Spiroplasma</taxon>
    </lineage>
</organism>
<dbReference type="Proteomes" id="UP000018550">
    <property type="component" value="Chromosome"/>
</dbReference>
<protein>
    <recommendedName>
        <fullName evidence="4">Transmembrane protein</fullName>
    </recommendedName>
</protein>
<keyword evidence="3" id="KW-1185">Reference proteome</keyword>
<keyword evidence="1" id="KW-0812">Transmembrane</keyword>
<evidence type="ECO:0000256" key="1">
    <source>
        <dbReference type="SAM" id="Phobius"/>
    </source>
</evidence>
<feature type="transmembrane region" description="Helical" evidence="1">
    <location>
        <begin position="46"/>
        <end position="74"/>
    </location>
</feature>
<dbReference type="HOGENOM" id="CLU_2071642_0_0_14"/>
<feature type="transmembrane region" description="Helical" evidence="1">
    <location>
        <begin position="80"/>
        <end position="107"/>
    </location>
</feature>
<feature type="transmembrane region" description="Helical" evidence="1">
    <location>
        <begin position="13"/>
        <end position="34"/>
    </location>
</feature>
<gene>
    <name evidence="2" type="ORF">SAPIS_v1c01370</name>
</gene>
<sequence length="118" mass="13954">MVNLSMLSDFIDVTGIATTLVSAVFIVATVYFIIKRFEVKKNKKAFKLLVTFDCLALFICGYFFVLSIMNFYFLTNSYKYIIINRIMCLVTLTLIFGYFLIVEIYFLKKNKKRFKWIK</sequence>
<evidence type="ECO:0000313" key="3">
    <source>
        <dbReference type="Proteomes" id="UP000018550"/>
    </source>
</evidence>
<evidence type="ECO:0008006" key="4">
    <source>
        <dbReference type="Google" id="ProtNLM"/>
    </source>
</evidence>